<organism evidence="1 2">
    <name type="scientific">Vibrio superstes NBRC 103154</name>
    <dbReference type="NCBI Taxonomy" id="1219062"/>
    <lineage>
        <taxon>Bacteria</taxon>
        <taxon>Pseudomonadati</taxon>
        <taxon>Pseudomonadota</taxon>
        <taxon>Gammaproteobacteria</taxon>
        <taxon>Vibrionales</taxon>
        <taxon>Vibrionaceae</taxon>
        <taxon>Vibrio</taxon>
    </lineage>
</organism>
<accession>A0A511QVW7</accession>
<name>A0A511QVW7_9VIBR</name>
<comment type="caution">
    <text evidence="1">The sequence shown here is derived from an EMBL/GenBank/DDBJ whole genome shotgun (WGS) entry which is preliminary data.</text>
</comment>
<evidence type="ECO:0000313" key="1">
    <source>
        <dbReference type="EMBL" id="GEM81524.1"/>
    </source>
</evidence>
<protein>
    <submittedName>
        <fullName evidence="1">Uncharacterized protein</fullName>
    </submittedName>
</protein>
<dbReference type="Proteomes" id="UP000321113">
    <property type="component" value="Unassembled WGS sequence"/>
</dbReference>
<dbReference type="AlphaFoldDB" id="A0A511QVW7"/>
<keyword evidence="2" id="KW-1185">Reference proteome</keyword>
<sequence length="45" mass="5132">MSKIAALKVIVLSQRSGNEILLKLSHIANHQTAHPLDNEFTYWDK</sequence>
<gene>
    <name evidence="1" type="ORF">VSU01S_37690</name>
</gene>
<dbReference type="EMBL" id="BJXK01000025">
    <property type="protein sequence ID" value="GEM81524.1"/>
    <property type="molecule type" value="Genomic_DNA"/>
</dbReference>
<evidence type="ECO:0000313" key="2">
    <source>
        <dbReference type="Proteomes" id="UP000321113"/>
    </source>
</evidence>
<reference evidence="1 2" key="1">
    <citation type="submission" date="2019-07" db="EMBL/GenBank/DDBJ databases">
        <title>Whole genome shotgun sequence of Vibrio superstes NBRC 103154.</title>
        <authorList>
            <person name="Hosoyama A."/>
            <person name="Uohara A."/>
            <person name="Ohji S."/>
            <person name="Ichikawa N."/>
        </authorList>
    </citation>
    <scope>NUCLEOTIDE SEQUENCE [LARGE SCALE GENOMIC DNA]</scope>
    <source>
        <strain evidence="1 2">NBRC 103154</strain>
    </source>
</reference>
<proteinExistence type="predicted"/>